<keyword evidence="2" id="KW-1185">Reference proteome</keyword>
<dbReference type="AlphaFoldDB" id="A0A812T9S3"/>
<organism evidence="1 2">
    <name type="scientific">Symbiodinium natans</name>
    <dbReference type="NCBI Taxonomy" id="878477"/>
    <lineage>
        <taxon>Eukaryota</taxon>
        <taxon>Sar</taxon>
        <taxon>Alveolata</taxon>
        <taxon>Dinophyceae</taxon>
        <taxon>Suessiales</taxon>
        <taxon>Symbiodiniaceae</taxon>
        <taxon>Symbiodinium</taxon>
    </lineage>
</organism>
<gene>
    <name evidence="1" type="ORF">SNAT2548_LOCUS28759</name>
</gene>
<evidence type="ECO:0000313" key="2">
    <source>
        <dbReference type="Proteomes" id="UP000604046"/>
    </source>
</evidence>
<dbReference type="Proteomes" id="UP000604046">
    <property type="component" value="Unassembled WGS sequence"/>
</dbReference>
<sequence>MPKRSAGHVAVESWLSEVITLYPAFREAHPTICPEDVGSMGYFGSHNLFVKASVRDSAYSDVGLALEFYRSYNTSYHDPKKYFDSFTDIPQSEFFPCNTSGNEFVNTVRMELYRHFSGDDAGVTLTPEGYVAYCPDGYFWLSPACRHDPSSCIPIIAAGSLANHRPLLKLAGLQSSLVLMSSLAMKGSRGNGWIIDAQMQWATAYGFPAAIGIAASWDLYVHHAAVLNIAPRRMVFPRHVASEWEAGNLETAGEDSYIGKLVSLQLRTAAPQAAGSSCAKEPLRVKEKKERSFWGLCVKSDSGQEGFRPI</sequence>
<dbReference type="EMBL" id="CAJNDS010002530">
    <property type="protein sequence ID" value="CAE7513807.1"/>
    <property type="molecule type" value="Genomic_DNA"/>
</dbReference>
<protein>
    <submittedName>
        <fullName evidence="1">Uncharacterized protein</fullName>
    </submittedName>
</protein>
<evidence type="ECO:0000313" key="1">
    <source>
        <dbReference type="EMBL" id="CAE7513807.1"/>
    </source>
</evidence>
<reference evidence="1" key="1">
    <citation type="submission" date="2021-02" db="EMBL/GenBank/DDBJ databases">
        <authorList>
            <person name="Dougan E. K."/>
            <person name="Rhodes N."/>
            <person name="Thang M."/>
            <person name="Chan C."/>
        </authorList>
    </citation>
    <scope>NUCLEOTIDE SEQUENCE</scope>
</reference>
<name>A0A812T9S3_9DINO</name>
<accession>A0A812T9S3</accession>
<proteinExistence type="predicted"/>
<dbReference type="OrthoDB" id="407196at2759"/>
<comment type="caution">
    <text evidence="1">The sequence shown here is derived from an EMBL/GenBank/DDBJ whole genome shotgun (WGS) entry which is preliminary data.</text>
</comment>